<feature type="compositionally biased region" description="Acidic residues" evidence="1">
    <location>
        <begin position="244"/>
        <end position="253"/>
    </location>
</feature>
<name>A0A9W8UA89_9HYPO</name>
<evidence type="ECO:0000313" key="2">
    <source>
        <dbReference type="EMBL" id="KAJ4013977.1"/>
    </source>
</evidence>
<dbReference type="Proteomes" id="UP001152130">
    <property type="component" value="Unassembled WGS sequence"/>
</dbReference>
<feature type="region of interest" description="Disordered" evidence="1">
    <location>
        <begin position="231"/>
        <end position="257"/>
    </location>
</feature>
<sequence>MDNKSCTADEMTLTNNPDEPGPSDIRSFVESATVIDSDSDESSRTEDFSPSETPQENDIATETNSFNQLRLDGLPVNLMTADFKNYLFYTSNFRLQQAKESGVCLDDIVVGDDCLPTWSGRTWDPASESLHHNIQSRLTAHDESQQANKLVREDIIWKTGLKFEEARAQELGAAAEEATRFLQTEDEDECQTPNLGEDGLAFTEDTEPEQALDTEGIWPYEGAMAEFHDHSSFLGPSFSSSSDTDSDGDSEPDDLPKPIVIFDDTVEADAMFDPEPHYPDSDDDEPTIFHGAHIAGVPSRYGDVDLEIYEVYDDEDVEDLPEMELCLEGEIDEELFNAEEVVDVEIEGSQLICTGALFEEGEEMDLDDLQNGGASIGARGDGDGATMELSRGCFGDEVIRQRVGVENETDDGLPSSSREGPVVEQATSYIWTGDMFRETEEGFSW</sequence>
<comment type="caution">
    <text evidence="2">The sequence shown here is derived from an EMBL/GenBank/DDBJ whole genome shotgun (WGS) entry which is preliminary data.</text>
</comment>
<evidence type="ECO:0000256" key="1">
    <source>
        <dbReference type="SAM" id="MobiDB-lite"/>
    </source>
</evidence>
<gene>
    <name evidence="2" type="ORF">NW766_006221</name>
</gene>
<proteinExistence type="predicted"/>
<organism evidence="2 3">
    <name type="scientific">Fusarium irregulare</name>
    <dbReference type="NCBI Taxonomy" id="2494466"/>
    <lineage>
        <taxon>Eukaryota</taxon>
        <taxon>Fungi</taxon>
        <taxon>Dikarya</taxon>
        <taxon>Ascomycota</taxon>
        <taxon>Pezizomycotina</taxon>
        <taxon>Sordariomycetes</taxon>
        <taxon>Hypocreomycetidae</taxon>
        <taxon>Hypocreales</taxon>
        <taxon>Nectriaceae</taxon>
        <taxon>Fusarium</taxon>
        <taxon>Fusarium incarnatum-equiseti species complex</taxon>
    </lineage>
</organism>
<accession>A0A9W8UA89</accession>
<feature type="region of interest" description="Disordered" evidence="1">
    <location>
        <begin position="1"/>
        <end position="58"/>
    </location>
</feature>
<keyword evidence="3" id="KW-1185">Reference proteome</keyword>
<feature type="region of interest" description="Disordered" evidence="1">
    <location>
        <begin position="185"/>
        <end position="209"/>
    </location>
</feature>
<feature type="compositionally biased region" description="Low complexity" evidence="1">
    <location>
        <begin position="232"/>
        <end position="243"/>
    </location>
</feature>
<dbReference type="AlphaFoldDB" id="A0A9W8UA89"/>
<dbReference type="EMBL" id="JAPDHF010000008">
    <property type="protein sequence ID" value="KAJ4013977.1"/>
    <property type="molecule type" value="Genomic_DNA"/>
</dbReference>
<dbReference type="OrthoDB" id="4939762at2759"/>
<protein>
    <submittedName>
        <fullName evidence="2">Uncharacterized protein</fullName>
    </submittedName>
</protein>
<feature type="compositionally biased region" description="Polar residues" evidence="1">
    <location>
        <begin position="1"/>
        <end position="17"/>
    </location>
</feature>
<evidence type="ECO:0000313" key="3">
    <source>
        <dbReference type="Proteomes" id="UP001152130"/>
    </source>
</evidence>
<reference evidence="2" key="1">
    <citation type="submission" date="2022-10" db="EMBL/GenBank/DDBJ databases">
        <title>Fusarium specimens isolated from Avocado Roots.</title>
        <authorList>
            <person name="Stajich J."/>
            <person name="Roper C."/>
            <person name="Heimlech-Rivalta G."/>
        </authorList>
    </citation>
    <scope>NUCLEOTIDE SEQUENCE</scope>
    <source>
        <strain evidence="2">CF00143</strain>
    </source>
</reference>